<dbReference type="HOGENOM" id="CLU_040727_2_2_1"/>
<dbReference type="STRING" id="29760.F6HG79"/>
<dbReference type="SUPFAM" id="SSF51735">
    <property type="entry name" value="NAD(P)-binding Rossmann-fold domains"/>
    <property type="match status" value="1"/>
</dbReference>
<evidence type="ECO:0000259" key="5">
    <source>
        <dbReference type="Pfam" id="PF00056"/>
    </source>
</evidence>
<evidence type="ECO:0000256" key="4">
    <source>
        <dbReference type="ARBA" id="ARBA00023027"/>
    </source>
</evidence>
<keyword evidence="4" id="KW-0520">NAD</keyword>
<evidence type="ECO:0000313" key="6">
    <source>
        <dbReference type="EMBL" id="CCB51272.1"/>
    </source>
</evidence>
<dbReference type="EC" id="1.1.1.37" evidence="2"/>
<organism evidence="6 7">
    <name type="scientific">Vitis vinifera</name>
    <name type="common">Grape</name>
    <dbReference type="NCBI Taxonomy" id="29760"/>
    <lineage>
        <taxon>Eukaryota</taxon>
        <taxon>Viridiplantae</taxon>
        <taxon>Streptophyta</taxon>
        <taxon>Embryophyta</taxon>
        <taxon>Tracheophyta</taxon>
        <taxon>Spermatophyta</taxon>
        <taxon>Magnoliopsida</taxon>
        <taxon>eudicotyledons</taxon>
        <taxon>Gunneridae</taxon>
        <taxon>Pentapetalae</taxon>
        <taxon>rosids</taxon>
        <taxon>Vitales</taxon>
        <taxon>Vitaceae</taxon>
        <taxon>Viteae</taxon>
        <taxon>Vitis</taxon>
    </lineage>
</organism>
<keyword evidence="7" id="KW-1185">Reference proteome</keyword>
<comment type="similarity">
    <text evidence="1">Belongs to the LDH/MDH superfamily. MDH type 2 family.</text>
</comment>
<dbReference type="PANTHER" id="PTHR23382">
    <property type="entry name" value="MALATE DEHYDROGENASE"/>
    <property type="match status" value="1"/>
</dbReference>
<evidence type="ECO:0000256" key="1">
    <source>
        <dbReference type="ARBA" id="ARBA00009613"/>
    </source>
</evidence>
<gene>
    <name evidence="6" type="ordered locus">VIT_01s0010g03090</name>
</gene>
<evidence type="ECO:0000256" key="2">
    <source>
        <dbReference type="ARBA" id="ARBA00012995"/>
    </source>
</evidence>
<dbReference type="GO" id="GO:0030060">
    <property type="term" value="F:L-malate dehydrogenase (NAD+) activity"/>
    <property type="evidence" value="ECO:0000318"/>
    <property type="project" value="GO_Central"/>
</dbReference>
<dbReference type="InterPro" id="IPR010945">
    <property type="entry name" value="Malate_DH_type2"/>
</dbReference>
<name>F6HG79_VITVI</name>
<reference evidence="7" key="1">
    <citation type="journal article" date="2007" name="Nature">
        <title>The grapevine genome sequence suggests ancestral hexaploidization in major angiosperm phyla.</title>
        <authorList>
            <consortium name="The French-Italian Public Consortium for Grapevine Genome Characterization."/>
            <person name="Jaillon O."/>
            <person name="Aury J.-M."/>
            <person name="Noel B."/>
            <person name="Policriti A."/>
            <person name="Clepet C."/>
            <person name="Casagrande A."/>
            <person name="Choisne N."/>
            <person name="Aubourg S."/>
            <person name="Vitulo N."/>
            <person name="Jubin C."/>
            <person name="Vezzi A."/>
            <person name="Legeai F."/>
            <person name="Hugueney P."/>
            <person name="Dasilva C."/>
            <person name="Horner D."/>
            <person name="Mica E."/>
            <person name="Jublot D."/>
            <person name="Poulain J."/>
            <person name="Bruyere C."/>
            <person name="Billault A."/>
            <person name="Segurens B."/>
            <person name="Gouyvenoux M."/>
            <person name="Ugarte E."/>
            <person name="Cattonaro F."/>
            <person name="Anthouard V."/>
            <person name="Vico V."/>
            <person name="Del Fabbro C."/>
            <person name="Alaux M."/>
            <person name="Di Gaspero G."/>
            <person name="Dumas V."/>
            <person name="Felice N."/>
            <person name="Paillard S."/>
            <person name="Juman I."/>
            <person name="Moroldo M."/>
            <person name="Scalabrin S."/>
            <person name="Canaguier A."/>
            <person name="Le Clainche I."/>
            <person name="Malacrida G."/>
            <person name="Durand E."/>
            <person name="Pesole G."/>
            <person name="Laucou V."/>
            <person name="Chatelet P."/>
            <person name="Merdinoglu D."/>
            <person name="Delledonne M."/>
            <person name="Pezzotti M."/>
            <person name="Lecharny A."/>
            <person name="Scarpelli C."/>
            <person name="Artiguenave F."/>
            <person name="Pe M.E."/>
            <person name="Valle G."/>
            <person name="Morgante M."/>
            <person name="Caboche M."/>
            <person name="Adam-Blondon A.-F."/>
            <person name="Weissenbach J."/>
            <person name="Quetier F."/>
            <person name="Wincker P."/>
        </authorList>
    </citation>
    <scope>NUCLEOTIDE SEQUENCE [LARGE SCALE GENOMIC DNA]</scope>
    <source>
        <strain evidence="7">cv. Pinot noir / PN40024</strain>
    </source>
</reference>
<dbReference type="Gene3D" id="3.40.50.720">
    <property type="entry name" value="NAD(P)-binding Rossmann-like Domain"/>
    <property type="match status" value="1"/>
</dbReference>
<dbReference type="Pfam" id="PF00056">
    <property type="entry name" value="Ldh_1_N"/>
    <property type="match status" value="1"/>
</dbReference>
<dbReference type="eggNOG" id="KOG1496">
    <property type="taxonomic scope" value="Eukaryota"/>
</dbReference>
<accession>F6HG79</accession>
<dbReference type="AlphaFoldDB" id="F6HG79"/>
<dbReference type="GO" id="GO:0006107">
    <property type="term" value="P:oxaloacetate metabolic process"/>
    <property type="evidence" value="ECO:0000318"/>
    <property type="project" value="GO_Central"/>
</dbReference>
<proteinExistence type="inferred from homology"/>
<sequence>MVDLQASFCLPSSPYDSCNDQRTSSHPHYWSRETNWPVILHMLNIPPTEEALNGVKMELLDSAFPLLKGVVTTTDWGQYCYHGGGFLRKEGMERKSVMSKNVSTYQSQASALENHAAANCKVLVVANPANAIAFILKGFAPLIS</sequence>
<dbReference type="InParanoid" id="F6HG79"/>
<dbReference type="InterPro" id="IPR036291">
    <property type="entry name" value="NAD(P)-bd_dom_sf"/>
</dbReference>
<dbReference type="FunFam" id="3.40.50.720:FF:000010">
    <property type="entry name" value="Malate dehydrogenase"/>
    <property type="match status" value="1"/>
</dbReference>
<dbReference type="GO" id="GO:0006108">
    <property type="term" value="P:malate metabolic process"/>
    <property type="evidence" value="ECO:0000318"/>
    <property type="project" value="GO_Central"/>
</dbReference>
<evidence type="ECO:0000313" key="7">
    <source>
        <dbReference type="Proteomes" id="UP000009183"/>
    </source>
</evidence>
<dbReference type="EMBL" id="FN595754">
    <property type="protein sequence ID" value="CCB51272.1"/>
    <property type="molecule type" value="Genomic_DNA"/>
</dbReference>
<evidence type="ECO:0000256" key="3">
    <source>
        <dbReference type="ARBA" id="ARBA00023002"/>
    </source>
</evidence>
<dbReference type="InterPro" id="IPR001236">
    <property type="entry name" value="Lactate/malate_DH_N"/>
</dbReference>
<dbReference type="PaxDb" id="29760-VIT_01s0010g03090.t01"/>
<feature type="domain" description="Lactate/malate dehydrogenase N-terminal" evidence="5">
    <location>
        <begin position="42"/>
        <end position="141"/>
    </location>
</feature>
<protein>
    <recommendedName>
        <fullName evidence="2">malate dehydrogenase</fullName>
        <ecNumber evidence="2">1.1.1.37</ecNumber>
    </recommendedName>
</protein>
<dbReference type="GO" id="GO:0006099">
    <property type="term" value="P:tricarboxylic acid cycle"/>
    <property type="evidence" value="ECO:0000318"/>
    <property type="project" value="GO_Central"/>
</dbReference>
<keyword evidence="3" id="KW-0560">Oxidoreductase</keyword>
<dbReference type="Proteomes" id="UP000009183">
    <property type="component" value="Chromosome 1"/>
</dbReference>